<evidence type="ECO:0000313" key="3">
    <source>
        <dbReference type="Proteomes" id="UP000557193"/>
    </source>
</evidence>
<organism evidence="2 3">
    <name type="scientific">Pseudomonas fluvialis</name>
    <dbReference type="NCBI Taxonomy" id="1793966"/>
    <lineage>
        <taxon>Bacteria</taxon>
        <taxon>Pseudomonadati</taxon>
        <taxon>Pseudomonadota</taxon>
        <taxon>Gammaproteobacteria</taxon>
        <taxon>Pseudomonadales</taxon>
        <taxon>Pseudomonadaceae</taxon>
        <taxon>Pseudomonas</taxon>
    </lineage>
</organism>
<dbReference type="NCBIfam" id="TIGR02914">
    <property type="entry name" value="EpsI_fam"/>
    <property type="match status" value="1"/>
</dbReference>
<evidence type="ECO:0000259" key="1">
    <source>
        <dbReference type="Pfam" id="PF11984"/>
    </source>
</evidence>
<dbReference type="AlphaFoldDB" id="A0A7X0BPW3"/>
<reference evidence="2 3" key="1">
    <citation type="submission" date="2020-08" db="EMBL/GenBank/DDBJ databases">
        <title>Functional genomics of gut bacteria from endangered species of beetles.</title>
        <authorList>
            <person name="Carlos-Shanley C."/>
        </authorList>
    </citation>
    <scope>NUCLEOTIDE SEQUENCE [LARGE SCALE GENOMIC DNA]</scope>
    <source>
        <strain evidence="2 3">S00202</strain>
    </source>
</reference>
<dbReference type="Proteomes" id="UP000557193">
    <property type="component" value="Unassembled WGS sequence"/>
</dbReference>
<evidence type="ECO:0000313" key="2">
    <source>
        <dbReference type="EMBL" id="MBB6340393.1"/>
    </source>
</evidence>
<feature type="domain" description="Methanolan biosynthesis EpsI" evidence="1">
    <location>
        <begin position="11"/>
        <end position="217"/>
    </location>
</feature>
<dbReference type="NCBIfam" id="NF045609">
    <property type="entry name" value="EpsI_type_B"/>
    <property type="match status" value="1"/>
</dbReference>
<proteinExistence type="predicted"/>
<comment type="caution">
    <text evidence="2">The sequence shown here is derived from an EMBL/GenBank/DDBJ whole genome shotgun (WGS) entry which is preliminary data.</text>
</comment>
<dbReference type="InterPro" id="IPR054653">
    <property type="entry name" value="EpsI_type_B_pred"/>
</dbReference>
<dbReference type="InterPro" id="IPR014263">
    <property type="entry name" value="Methanolan_biosynth_EpsI"/>
</dbReference>
<gene>
    <name evidence="2" type="ORF">HNP49_000543</name>
</gene>
<dbReference type="Pfam" id="PF11984">
    <property type="entry name" value="DUF3485"/>
    <property type="match status" value="1"/>
</dbReference>
<dbReference type="RefSeq" id="WP_184680401.1">
    <property type="nucleotide sequence ID" value="NZ_JACHLL010000001.1"/>
</dbReference>
<accession>A0A7X0BPW3</accession>
<dbReference type="EMBL" id="JACHLL010000001">
    <property type="protein sequence ID" value="MBB6340393.1"/>
    <property type="molecule type" value="Genomic_DNA"/>
</dbReference>
<sequence>MSTLQRRALSLLLIMALAALLAWSVRPTVRLADQGATLDLETLVPHQFDGWELDERQSAAVVNPQAGELQSRIYQQVLARTYIQRSTGRSVMLSIAYGENQSRSNDLHVPDVCYPASGFRIEQSKQGTVRFAQNEIPVRRLIAQRLQRREPLTYWTIIGDQIATSATGAKLLALSYGLRGTVPDGMIVRVSSIGLADDEAFILQQEFVETLLGSLSAEGRKKLAGA</sequence>
<protein>
    <submittedName>
        <fullName evidence="2">EpsI family protein</fullName>
    </submittedName>
</protein>
<name>A0A7X0BPW3_9PSED</name>
<keyword evidence="3" id="KW-1185">Reference proteome</keyword>